<feature type="compositionally biased region" description="Polar residues" evidence="1">
    <location>
        <begin position="115"/>
        <end position="126"/>
    </location>
</feature>
<evidence type="ECO:0000256" key="1">
    <source>
        <dbReference type="SAM" id="MobiDB-lite"/>
    </source>
</evidence>
<dbReference type="AlphaFoldDB" id="A0A914PPQ5"/>
<organism evidence="2 3">
    <name type="scientific">Panagrolaimus davidi</name>
    <dbReference type="NCBI Taxonomy" id="227884"/>
    <lineage>
        <taxon>Eukaryota</taxon>
        <taxon>Metazoa</taxon>
        <taxon>Ecdysozoa</taxon>
        <taxon>Nematoda</taxon>
        <taxon>Chromadorea</taxon>
        <taxon>Rhabditida</taxon>
        <taxon>Tylenchina</taxon>
        <taxon>Panagrolaimomorpha</taxon>
        <taxon>Panagrolaimoidea</taxon>
        <taxon>Panagrolaimidae</taxon>
        <taxon>Panagrolaimus</taxon>
    </lineage>
</organism>
<feature type="region of interest" description="Disordered" evidence="1">
    <location>
        <begin position="1"/>
        <end position="153"/>
    </location>
</feature>
<feature type="compositionally biased region" description="Polar residues" evidence="1">
    <location>
        <begin position="47"/>
        <end position="69"/>
    </location>
</feature>
<keyword evidence="2" id="KW-1185">Reference proteome</keyword>
<evidence type="ECO:0000313" key="3">
    <source>
        <dbReference type="WBParaSite" id="PDA_v2.g20060.t1"/>
    </source>
</evidence>
<evidence type="ECO:0000313" key="2">
    <source>
        <dbReference type="Proteomes" id="UP000887578"/>
    </source>
</evidence>
<dbReference type="Proteomes" id="UP000887578">
    <property type="component" value="Unplaced"/>
</dbReference>
<accession>A0A914PPQ5</accession>
<proteinExistence type="predicted"/>
<protein>
    <submittedName>
        <fullName evidence="3">Uncharacterized protein</fullName>
    </submittedName>
</protein>
<reference evidence="3" key="1">
    <citation type="submission" date="2022-11" db="UniProtKB">
        <authorList>
            <consortium name="WormBaseParasite"/>
        </authorList>
    </citation>
    <scope>IDENTIFICATION</scope>
</reference>
<dbReference type="WBParaSite" id="PDA_v2.g20060.t1">
    <property type="protein sequence ID" value="PDA_v2.g20060.t1"/>
    <property type="gene ID" value="PDA_v2.g20060"/>
</dbReference>
<sequence>MAENMASNPPDYTDDYRNKSKSDSNSWSKSDKNSQPSQSEFLKPEESVQSNKLEVNGSNPLKKSSSTLSLRIAEYENSVGSKNSHEQATDEQETVAENNKEKPKKGLFSRFRNFFTGSYSKDPNQSKSEDDAAPQTMKFRSSQKFFNPNELKDGPNARADARFAILFIMSLLNE</sequence>
<name>A0A914PPQ5_9BILA</name>